<dbReference type="AlphaFoldDB" id="A0AAQ3Q7V8"/>
<accession>A0AAQ3Q7V8</accession>
<feature type="compositionally biased region" description="Acidic residues" evidence="1">
    <location>
        <begin position="339"/>
        <end position="348"/>
    </location>
</feature>
<dbReference type="PANTHER" id="PTHR47512">
    <property type="entry name" value="EXPRESSED PROTEIN"/>
    <property type="match status" value="1"/>
</dbReference>
<evidence type="ECO:0000313" key="3">
    <source>
        <dbReference type="Proteomes" id="UP001327560"/>
    </source>
</evidence>
<sequence>MKDNSANFCFERSEMRQYPLFRPRSSPSTLKPKAHFVPPNEESRSRSPPTVIYSYYRSKPPISNPNTTLFILFLFIDPLLSNSLSTMETPSSARRVTRLQAANLIPEKSKQELSNKGGDREIRAALVDITNDSPIVGLASGSLTAEKTLSLSSPAVRARRTSGSGEDALRGQVQTLLQKVEEEGEIVKEGYVAADFVFPCVRSREDLQKVVEDFKLEEPTLDPQECLINRELMFDDKSDIWVSNYQSSRSLIEKSSEDDNSSTWSIQVNTSTVSDELVEDLEEEGDINYDGIEAEEEDDAGDLLGDLCDDLRKMSMGDDDQKPKLPEFVGRHTRFIYNSEDEMEGEEEVKDKKAVSPSLLVLKGLPAPEGKHLRFHEEEEEEEDN</sequence>
<proteinExistence type="predicted"/>
<keyword evidence="3" id="KW-1185">Reference proteome</keyword>
<name>A0AAQ3Q7V8_9LILI</name>
<evidence type="ECO:0000256" key="1">
    <source>
        <dbReference type="SAM" id="MobiDB-lite"/>
    </source>
</evidence>
<dbReference type="Proteomes" id="UP001327560">
    <property type="component" value="Chromosome 2"/>
</dbReference>
<protein>
    <submittedName>
        <fullName evidence="2">Uncharacterized protein</fullName>
    </submittedName>
</protein>
<dbReference type="EMBL" id="CP136891">
    <property type="protein sequence ID" value="WOK99039.1"/>
    <property type="molecule type" value="Genomic_DNA"/>
</dbReference>
<feature type="region of interest" description="Disordered" evidence="1">
    <location>
        <begin position="339"/>
        <end position="385"/>
    </location>
</feature>
<evidence type="ECO:0000313" key="2">
    <source>
        <dbReference type="EMBL" id="WOK99039.1"/>
    </source>
</evidence>
<organism evidence="2 3">
    <name type="scientific">Canna indica</name>
    <name type="common">Indian-shot</name>
    <dbReference type="NCBI Taxonomy" id="4628"/>
    <lineage>
        <taxon>Eukaryota</taxon>
        <taxon>Viridiplantae</taxon>
        <taxon>Streptophyta</taxon>
        <taxon>Embryophyta</taxon>
        <taxon>Tracheophyta</taxon>
        <taxon>Spermatophyta</taxon>
        <taxon>Magnoliopsida</taxon>
        <taxon>Liliopsida</taxon>
        <taxon>Zingiberales</taxon>
        <taxon>Cannaceae</taxon>
        <taxon>Canna</taxon>
    </lineage>
</organism>
<reference evidence="2 3" key="1">
    <citation type="submission" date="2023-10" db="EMBL/GenBank/DDBJ databases">
        <title>Chromosome-scale genome assembly provides insights into flower coloration mechanisms of Canna indica.</title>
        <authorList>
            <person name="Li C."/>
        </authorList>
    </citation>
    <scope>NUCLEOTIDE SEQUENCE [LARGE SCALE GENOMIC DNA]</scope>
    <source>
        <tissue evidence="2">Flower</tissue>
    </source>
</reference>
<gene>
    <name evidence="2" type="ORF">Cni_G07751</name>
</gene>
<dbReference type="PANTHER" id="PTHR47512:SF3">
    <property type="entry name" value="CHALCONE-FLAVONONE ISOMERASE FAMILY PROTEIN"/>
    <property type="match status" value="1"/>
</dbReference>
<feature type="region of interest" description="Disordered" evidence="1">
    <location>
        <begin position="20"/>
        <end position="48"/>
    </location>
</feature>